<evidence type="ECO:0000256" key="1">
    <source>
        <dbReference type="SAM" id="MobiDB-lite"/>
    </source>
</evidence>
<keyword evidence="3" id="KW-0436">Ligase</keyword>
<gene>
    <name evidence="3" type="ORF">FRC98_12080</name>
</gene>
<feature type="region of interest" description="Disordered" evidence="1">
    <location>
        <begin position="318"/>
        <end position="347"/>
    </location>
</feature>
<dbReference type="SUPFAM" id="SSF56801">
    <property type="entry name" value="Acetyl-CoA synthetase-like"/>
    <property type="match status" value="1"/>
</dbReference>
<dbReference type="GO" id="GO:0016874">
    <property type="term" value="F:ligase activity"/>
    <property type="evidence" value="ECO:0007669"/>
    <property type="project" value="UniProtKB-KW"/>
</dbReference>
<dbReference type="PANTHER" id="PTHR45398:SF1">
    <property type="entry name" value="ENZYME, PUTATIVE (JCVI)-RELATED"/>
    <property type="match status" value="1"/>
</dbReference>
<accession>A0A5C6XH81</accession>
<evidence type="ECO:0000313" key="3">
    <source>
        <dbReference type="EMBL" id="TXD36568.1"/>
    </source>
</evidence>
<proteinExistence type="predicted"/>
<dbReference type="RefSeq" id="WP_146981696.1">
    <property type="nucleotide sequence ID" value="NZ_VOSM01000005.1"/>
</dbReference>
<feature type="domain" description="AMP-dependent synthetase/ligase" evidence="2">
    <location>
        <begin position="10"/>
        <end position="388"/>
    </location>
</feature>
<sequence>MASLLRGFVRAAQLHCTRTALRLEGESFTYEALAALAGAIAAQVKTNAPGEAPILGVYATHSVSAYAGALAAPGCARTLLALDPYDPPRRINAILAHSGVEALVVGAEAADRLDGLLEASGRPLLILTPQLDDLRGLAARHRRHRFVDARALAQCSAELEAPAMPGRPAFLTYVGGSERPRPLSLSHQGLVHYIDQVTRSLDLDPDDRVSQLFDLRLSQSLHDIFSTWQAGATLVALGRNERRQLGQRIRSHRLTRIAGWPALAAGLWRTGELGEGVFGDLRSSIFFGAPLDTDLAHAWQQAAPRSLITSMWGPPQAGPALATRPLNGRKDTTKKTSKTKTLPPGERESIEADRLSLFDAHMAATITHELRANAPGEPGELVVSGPQVPCGKSPDSTRAPLVELDAAPPSAARAALPSRWLRTGHNARILEGGQIELGERLDDQIYLGGELVDLSEIDLALQQACGHRHVAVVPWPRDTAWPSGLIALVVSGADQPLDVQAILAACRRQLPAHLVPDRVLPVRELARQSNGAPDREAIARHLENERS</sequence>
<dbReference type="PANTHER" id="PTHR45398">
    <property type="match status" value="1"/>
</dbReference>
<reference evidence="3 4" key="1">
    <citation type="submission" date="2019-08" db="EMBL/GenBank/DDBJ databases">
        <title>Bradymonadales sp. TMQ4.</title>
        <authorList>
            <person name="Liang Q."/>
        </authorList>
    </citation>
    <scope>NUCLEOTIDE SEQUENCE [LARGE SCALE GENOMIC DNA]</scope>
    <source>
        <strain evidence="3 4">TMQ4</strain>
    </source>
</reference>
<evidence type="ECO:0000313" key="4">
    <source>
        <dbReference type="Proteomes" id="UP000321412"/>
    </source>
</evidence>
<comment type="caution">
    <text evidence="3">The sequence shown here is derived from an EMBL/GenBank/DDBJ whole genome shotgun (WGS) entry which is preliminary data.</text>
</comment>
<protein>
    <submittedName>
        <fullName evidence="3">D-alanine--poly(Phosphoribitol) ligase</fullName>
    </submittedName>
</protein>
<keyword evidence="4" id="KW-1185">Reference proteome</keyword>
<dbReference type="InterPro" id="IPR045851">
    <property type="entry name" value="AMP-bd_C_sf"/>
</dbReference>
<dbReference type="InterPro" id="IPR042099">
    <property type="entry name" value="ANL_N_sf"/>
</dbReference>
<dbReference type="EMBL" id="VOSM01000005">
    <property type="protein sequence ID" value="TXD36568.1"/>
    <property type="molecule type" value="Genomic_DNA"/>
</dbReference>
<dbReference type="InterPro" id="IPR000873">
    <property type="entry name" value="AMP-dep_synth/lig_dom"/>
</dbReference>
<dbReference type="Proteomes" id="UP000321412">
    <property type="component" value="Unassembled WGS sequence"/>
</dbReference>
<dbReference type="Pfam" id="PF00501">
    <property type="entry name" value="AMP-binding"/>
    <property type="match status" value="1"/>
</dbReference>
<name>A0A5C6XH81_9DELT</name>
<dbReference type="Gene3D" id="3.40.50.12780">
    <property type="entry name" value="N-terminal domain of ligase-like"/>
    <property type="match status" value="1"/>
</dbReference>
<dbReference type="AlphaFoldDB" id="A0A5C6XH81"/>
<dbReference type="Gene3D" id="3.30.300.30">
    <property type="match status" value="1"/>
</dbReference>
<organism evidence="3 4">
    <name type="scientific">Lujinxingia vulgaris</name>
    <dbReference type="NCBI Taxonomy" id="2600176"/>
    <lineage>
        <taxon>Bacteria</taxon>
        <taxon>Deltaproteobacteria</taxon>
        <taxon>Bradymonadales</taxon>
        <taxon>Lujinxingiaceae</taxon>
        <taxon>Lujinxingia</taxon>
    </lineage>
</organism>
<dbReference type="OrthoDB" id="5489481at2"/>
<evidence type="ECO:0000259" key="2">
    <source>
        <dbReference type="Pfam" id="PF00501"/>
    </source>
</evidence>